<proteinExistence type="predicted"/>
<feature type="domain" description="Ig-like" evidence="1">
    <location>
        <begin position="1"/>
        <end position="99"/>
    </location>
</feature>
<evidence type="ECO:0000259" key="1">
    <source>
        <dbReference type="PROSITE" id="PS50835"/>
    </source>
</evidence>
<dbReference type="EMBL" id="GEBQ01021105">
    <property type="protein sequence ID" value="JAT18872.1"/>
    <property type="molecule type" value="Transcribed_RNA"/>
</dbReference>
<dbReference type="PROSITE" id="PS50835">
    <property type="entry name" value="IG_LIKE"/>
    <property type="match status" value="1"/>
</dbReference>
<gene>
    <name evidence="2" type="ORF">g.2365</name>
</gene>
<dbReference type="Gene3D" id="2.60.40.10">
    <property type="entry name" value="Immunoglobulins"/>
    <property type="match status" value="1"/>
</dbReference>
<sequence>IRVPLAVTSGATVSLFCIYDLEGDQLYTIKWYKGRQEFFRYVPKELPHTRVFPIKGFNVDVSLSGPERVVLRDVQRSMSGKYLCEVSTDAPDFLTKLVSANMNIVRPLEQKPLLELEKNRYNLGDTLRGNCTSPPSSPPTNITLYVNGNKVGAGPFLKTVHFGEEENTVT</sequence>
<dbReference type="SUPFAM" id="SSF48726">
    <property type="entry name" value="Immunoglobulin"/>
    <property type="match status" value="1"/>
</dbReference>
<dbReference type="InterPro" id="IPR007110">
    <property type="entry name" value="Ig-like_dom"/>
</dbReference>
<dbReference type="FunFam" id="2.60.40.10:FF:000437">
    <property type="entry name" value="Beat-IIIc, isoform A"/>
    <property type="match status" value="1"/>
</dbReference>
<dbReference type="PANTHER" id="PTHR21261">
    <property type="entry name" value="BEAT PROTEIN"/>
    <property type="match status" value="1"/>
</dbReference>
<organism evidence="2">
    <name type="scientific">Graphocephala atropunctata</name>
    <dbReference type="NCBI Taxonomy" id="36148"/>
    <lineage>
        <taxon>Eukaryota</taxon>
        <taxon>Metazoa</taxon>
        <taxon>Ecdysozoa</taxon>
        <taxon>Arthropoda</taxon>
        <taxon>Hexapoda</taxon>
        <taxon>Insecta</taxon>
        <taxon>Pterygota</taxon>
        <taxon>Neoptera</taxon>
        <taxon>Paraneoptera</taxon>
        <taxon>Hemiptera</taxon>
        <taxon>Auchenorrhyncha</taxon>
        <taxon>Membracoidea</taxon>
        <taxon>Cicadellidae</taxon>
        <taxon>Cicadellinae</taxon>
        <taxon>Cicadellini</taxon>
        <taxon>Graphocephala</taxon>
    </lineage>
</organism>
<name>A0A1B6L576_9HEMI</name>
<evidence type="ECO:0000313" key="2">
    <source>
        <dbReference type="EMBL" id="JAT18872.1"/>
    </source>
</evidence>
<protein>
    <recommendedName>
        <fullName evidence="1">Ig-like domain-containing protein</fullName>
    </recommendedName>
</protein>
<dbReference type="InterPro" id="IPR013783">
    <property type="entry name" value="Ig-like_fold"/>
</dbReference>
<dbReference type="CDD" id="cd00096">
    <property type="entry name" value="Ig"/>
    <property type="match status" value="1"/>
</dbReference>
<dbReference type="PANTHER" id="PTHR21261:SF15">
    <property type="entry name" value="BEATEN PATH IIIA, ISOFORM D-RELATED"/>
    <property type="match status" value="1"/>
</dbReference>
<feature type="non-terminal residue" evidence="2">
    <location>
        <position position="1"/>
    </location>
</feature>
<dbReference type="AlphaFoldDB" id="A0A1B6L576"/>
<dbReference type="InterPro" id="IPR036179">
    <property type="entry name" value="Ig-like_dom_sf"/>
</dbReference>
<reference evidence="2" key="1">
    <citation type="submission" date="2015-11" db="EMBL/GenBank/DDBJ databases">
        <title>De novo transcriptome assembly of four potential Pierce s Disease insect vectors from Arizona vineyards.</title>
        <authorList>
            <person name="Tassone E.E."/>
        </authorList>
    </citation>
    <scope>NUCLEOTIDE SEQUENCE</scope>
</reference>
<accession>A0A1B6L576</accession>
<feature type="non-terminal residue" evidence="2">
    <location>
        <position position="170"/>
    </location>
</feature>